<feature type="modified residue" description="4-aspartylphosphate" evidence="1">
    <location>
        <position position="62"/>
    </location>
</feature>
<dbReference type="SMART" id="SM00448">
    <property type="entry name" value="REC"/>
    <property type="match status" value="1"/>
</dbReference>
<evidence type="ECO:0000256" key="1">
    <source>
        <dbReference type="PROSITE-ProRule" id="PRU00169"/>
    </source>
</evidence>
<keyword evidence="1" id="KW-0597">Phosphoprotein</keyword>
<reference evidence="3 4" key="1">
    <citation type="submission" date="2021-05" db="EMBL/GenBank/DDBJ databases">
        <title>A Polyphasic approach of four new species of the genus Ohtaekwangia: Ohtaekwangia histidinii sp. nov., Ohtaekwangia cretensis sp. nov., Ohtaekwangia indiensis sp. nov., Ohtaekwangia reichenbachii sp. nov. from diverse environment.</title>
        <authorList>
            <person name="Octaviana S."/>
        </authorList>
    </citation>
    <scope>NUCLEOTIDE SEQUENCE [LARGE SCALE GENOMIC DNA]</scope>
    <source>
        <strain evidence="3 4">PWU20</strain>
    </source>
</reference>
<accession>A0ABS5VXM5</accession>
<dbReference type="SUPFAM" id="SSF52172">
    <property type="entry name" value="CheY-like"/>
    <property type="match status" value="1"/>
</dbReference>
<dbReference type="RefSeq" id="WP_254157199.1">
    <property type="nucleotide sequence ID" value="NZ_JAHESD010000087.1"/>
</dbReference>
<dbReference type="PROSITE" id="PS50110">
    <property type="entry name" value="RESPONSE_REGULATORY"/>
    <property type="match status" value="1"/>
</dbReference>
<dbReference type="Proteomes" id="UP000772618">
    <property type="component" value="Unassembled WGS sequence"/>
</dbReference>
<evidence type="ECO:0000313" key="4">
    <source>
        <dbReference type="Proteomes" id="UP000772618"/>
    </source>
</evidence>
<sequence length="133" mass="15602">MENNYEILVVDDDREDHLILSEYFRDIGIENRVHYVENGKYALEYMEKIALDNKLPRLVILDLNMPIMNGTQTLLHMKQSFRLKNVPVIIFSTSENETEKRKCLSLGAVDYLVKPVSYNEGLLMVNKFRSFLE</sequence>
<evidence type="ECO:0000259" key="2">
    <source>
        <dbReference type="PROSITE" id="PS50110"/>
    </source>
</evidence>
<dbReference type="EMBL" id="JAHESD010000087">
    <property type="protein sequence ID" value="MBT1706157.1"/>
    <property type="molecule type" value="Genomic_DNA"/>
</dbReference>
<gene>
    <name evidence="3" type="ORF">KK060_22895</name>
</gene>
<proteinExistence type="predicted"/>
<dbReference type="InterPro" id="IPR011006">
    <property type="entry name" value="CheY-like_superfamily"/>
</dbReference>
<organism evidence="3 4">
    <name type="scientific">Chryseosolibacter indicus</name>
    <dbReference type="NCBI Taxonomy" id="2782351"/>
    <lineage>
        <taxon>Bacteria</taxon>
        <taxon>Pseudomonadati</taxon>
        <taxon>Bacteroidota</taxon>
        <taxon>Cytophagia</taxon>
        <taxon>Cytophagales</taxon>
        <taxon>Chryseotaleaceae</taxon>
        <taxon>Chryseosolibacter</taxon>
    </lineage>
</organism>
<dbReference type="InterPro" id="IPR052893">
    <property type="entry name" value="TCS_response_regulator"/>
</dbReference>
<name>A0ABS5VXM5_9BACT</name>
<keyword evidence="4" id="KW-1185">Reference proteome</keyword>
<dbReference type="PANTHER" id="PTHR44520:SF2">
    <property type="entry name" value="RESPONSE REGULATOR RCP1"/>
    <property type="match status" value="1"/>
</dbReference>
<dbReference type="InterPro" id="IPR001789">
    <property type="entry name" value="Sig_transdc_resp-reg_receiver"/>
</dbReference>
<evidence type="ECO:0000313" key="3">
    <source>
        <dbReference type="EMBL" id="MBT1706157.1"/>
    </source>
</evidence>
<dbReference type="Gene3D" id="3.40.50.2300">
    <property type="match status" value="1"/>
</dbReference>
<feature type="domain" description="Response regulatory" evidence="2">
    <location>
        <begin position="6"/>
        <end position="129"/>
    </location>
</feature>
<protein>
    <submittedName>
        <fullName evidence="3">Response regulator</fullName>
    </submittedName>
</protein>
<dbReference type="PANTHER" id="PTHR44520">
    <property type="entry name" value="RESPONSE REGULATOR RCP1-RELATED"/>
    <property type="match status" value="1"/>
</dbReference>
<comment type="caution">
    <text evidence="3">The sequence shown here is derived from an EMBL/GenBank/DDBJ whole genome shotgun (WGS) entry which is preliminary data.</text>
</comment>
<dbReference type="Pfam" id="PF00072">
    <property type="entry name" value="Response_reg"/>
    <property type="match status" value="1"/>
</dbReference>